<comment type="caution">
    <text evidence="1">The sequence shown here is derived from an EMBL/GenBank/DDBJ whole genome shotgun (WGS) entry which is preliminary data.</text>
</comment>
<organism evidence="1 2">
    <name type="scientific">Bacillus cereus</name>
    <dbReference type="NCBI Taxonomy" id="1396"/>
    <lineage>
        <taxon>Bacteria</taxon>
        <taxon>Bacillati</taxon>
        <taxon>Bacillota</taxon>
        <taxon>Bacilli</taxon>
        <taxon>Bacillales</taxon>
        <taxon>Bacillaceae</taxon>
        <taxon>Bacillus</taxon>
        <taxon>Bacillus cereus group</taxon>
    </lineage>
</organism>
<dbReference type="Proteomes" id="UP000186535">
    <property type="component" value="Unassembled WGS sequence"/>
</dbReference>
<name>A0A1C4CA74_BACCE</name>
<dbReference type="EMBL" id="MPON01000010">
    <property type="protein sequence ID" value="OKA34384.1"/>
    <property type="molecule type" value="Genomic_DNA"/>
</dbReference>
<evidence type="ECO:0000313" key="2">
    <source>
        <dbReference type="Proteomes" id="UP000186535"/>
    </source>
</evidence>
<protein>
    <submittedName>
        <fullName evidence="1">Uncharacterized protein</fullName>
    </submittedName>
</protein>
<gene>
    <name evidence="1" type="ORF">BJR07_22960</name>
</gene>
<reference evidence="1 2" key="1">
    <citation type="submission" date="2016-11" db="EMBL/GenBank/DDBJ databases">
        <title>Identification of Bacillus cereus isolated from egg-white.</title>
        <authorList>
            <person name="Soni A."/>
            <person name="Oey I."/>
            <person name="Silcock P."/>
            <person name="Bremer P."/>
        </authorList>
    </citation>
    <scope>NUCLEOTIDE SEQUENCE [LARGE SCALE GENOMIC DNA]</scope>
    <source>
        <strain evidence="1 2">NZAS03</strain>
    </source>
</reference>
<dbReference type="AlphaFoldDB" id="A0A1C4CA74"/>
<evidence type="ECO:0000313" key="1">
    <source>
        <dbReference type="EMBL" id="OKA34384.1"/>
    </source>
</evidence>
<sequence>MNLYTRKDTVVAGKEILRDIVGLKTITVTLDYTAFTAGIIPAGTSLIFDATTKKTRPFDKTKDAASNEQVSLLFRDIRIDTNDVQAVGLVGGYVKESKCPAITPEFKAKAKMLDIR</sequence>
<accession>A0A1C4CA74</accession>
<dbReference type="RefSeq" id="WP_073518407.1">
    <property type="nucleotide sequence ID" value="NZ_MPOM01000003.1"/>
</dbReference>
<proteinExistence type="predicted"/>